<comment type="caution">
    <text evidence="2">The sequence shown here is derived from an EMBL/GenBank/DDBJ whole genome shotgun (WGS) entry which is preliminary data.</text>
</comment>
<reference evidence="2 3" key="1">
    <citation type="journal article" date="2019" name="Nat. Med.">
        <title>A library of human gut bacterial isolates paired with longitudinal multiomics data enables mechanistic microbiome research.</title>
        <authorList>
            <person name="Poyet M."/>
            <person name="Groussin M."/>
            <person name="Gibbons S.M."/>
            <person name="Avila-Pacheco J."/>
            <person name="Jiang X."/>
            <person name="Kearney S.M."/>
            <person name="Perrotta A.R."/>
            <person name="Berdy B."/>
            <person name="Zhao S."/>
            <person name="Lieberman T.D."/>
            <person name="Swanson P.K."/>
            <person name="Smith M."/>
            <person name="Roesemann S."/>
            <person name="Alexander J.E."/>
            <person name="Rich S.A."/>
            <person name="Livny J."/>
            <person name="Vlamakis H."/>
            <person name="Clish C."/>
            <person name="Bullock K."/>
            <person name="Deik A."/>
            <person name="Scott J."/>
            <person name="Pierce K.A."/>
            <person name="Xavier R.J."/>
            <person name="Alm E.J."/>
        </authorList>
    </citation>
    <scope>NUCLEOTIDE SEQUENCE [LARGE SCALE GENOMIC DNA]</scope>
    <source>
        <strain evidence="2 3">BIOML-A1</strain>
    </source>
</reference>
<dbReference type="RefSeq" id="WP_130084526.1">
    <property type="nucleotide sequence ID" value="NZ_VVXJ01000069.1"/>
</dbReference>
<dbReference type="Proteomes" id="UP000322658">
    <property type="component" value="Unassembled WGS sequence"/>
</dbReference>
<gene>
    <name evidence="2" type="ORF">F2Y07_14350</name>
</gene>
<organism evidence="2 3">
    <name type="scientific">Alistipes shahii</name>
    <dbReference type="NCBI Taxonomy" id="328814"/>
    <lineage>
        <taxon>Bacteria</taxon>
        <taxon>Pseudomonadati</taxon>
        <taxon>Bacteroidota</taxon>
        <taxon>Bacteroidia</taxon>
        <taxon>Bacteroidales</taxon>
        <taxon>Rikenellaceae</taxon>
        <taxon>Alistipes</taxon>
    </lineage>
</organism>
<feature type="signal peptide" evidence="1">
    <location>
        <begin position="1"/>
        <end position="19"/>
    </location>
</feature>
<feature type="chain" id="PRO_5023042764" evidence="1">
    <location>
        <begin position="20"/>
        <end position="166"/>
    </location>
</feature>
<proteinExistence type="predicted"/>
<name>A0A5B3GDD1_9BACT</name>
<keyword evidence="1" id="KW-0732">Signal</keyword>
<dbReference type="EMBL" id="VVXJ01000069">
    <property type="protein sequence ID" value="KAA2371306.1"/>
    <property type="molecule type" value="Genomic_DNA"/>
</dbReference>
<protein>
    <submittedName>
        <fullName evidence="2">Uncharacterized protein</fullName>
    </submittedName>
</protein>
<dbReference type="AlphaFoldDB" id="A0A5B3GDD1"/>
<accession>A0A5B3GDD1</accession>
<sequence>MKFISIIVFFVLLSHNSYCSTFTHELLTSNKKIGLSDSLFYLKKIESLDSYTNEKLYEGYVIFSKTDDSFQLVLENNIRSFTIYLSSLDNTHFVICNNFASKENILTIYQLLDKEPYLKKIYQTPESNNDRVSWEVYDWKKDHIILKSNSEEGKSDKKTIYFQSTK</sequence>
<evidence type="ECO:0000256" key="1">
    <source>
        <dbReference type="SAM" id="SignalP"/>
    </source>
</evidence>
<evidence type="ECO:0000313" key="2">
    <source>
        <dbReference type="EMBL" id="KAA2371306.1"/>
    </source>
</evidence>
<evidence type="ECO:0000313" key="3">
    <source>
        <dbReference type="Proteomes" id="UP000322658"/>
    </source>
</evidence>